<dbReference type="STRING" id="210143.A0A1R3HY53"/>
<evidence type="ECO:0000256" key="9">
    <source>
        <dbReference type="ARBA" id="ARBA00023242"/>
    </source>
</evidence>
<dbReference type="InterPro" id="IPR011025">
    <property type="entry name" value="GproteinA_insert"/>
</dbReference>
<comment type="subcellular location">
    <subcellularLocation>
        <location evidence="1">Nucleus</location>
    </subcellularLocation>
</comment>
<proteinExistence type="inferred from homology"/>
<dbReference type="EMBL" id="AWWV01011036">
    <property type="protein sequence ID" value="OMO75266.1"/>
    <property type="molecule type" value="Genomic_DNA"/>
</dbReference>
<reference evidence="13 14" key="1">
    <citation type="submission" date="2013-09" db="EMBL/GenBank/DDBJ databases">
        <title>Corchorus capsularis genome sequencing.</title>
        <authorList>
            <person name="Alam M."/>
            <person name="Haque M.S."/>
            <person name="Islam M.S."/>
            <person name="Emdad E.M."/>
            <person name="Islam M.M."/>
            <person name="Ahmed B."/>
            <person name="Halim A."/>
            <person name="Hossen Q.M.M."/>
            <person name="Hossain M.Z."/>
            <person name="Ahmed R."/>
            <person name="Khan M.M."/>
            <person name="Islam R."/>
            <person name="Rashid M.M."/>
            <person name="Khan S.A."/>
            <person name="Rahman M.S."/>
            <person name="Alam M."/>
        </authorList>
    </citation>
    <scope>NUCLEOTIDE SEQUENCE [LARGE SCALE GENOMIC DNA]</scope>
    <source>
        <strain evidence="14">cv. CVL-1</strain>
        <tissue evidence="13">Whole seedling</tissue>
    </source>
</reference>
<feature type="region of interest" description="Disordered" evidence="12">
    <location>
        <begin position="180"/>
        <end position="210"/>
    </location>
</feature>
<comment type="caution">
    <text evidence="13">The sequence shown here is derived from an EMBL/GenBank/DDBJ whole genome shotgun (WGS) entry which is preliminary data.</text>
</comment>
<dbReference type="InterPro" id="IPR053057">
    <property type="entry name" value="XLG_GTP-binding"/>
</dbReference>
<evidence type="ECO:0000256" key="1">
    <source>
        <dbReference type="ARBA" id="ARBA00004123"/>
    </source>
</evidence>
<dbReference type="InterPro" id="IPR027417">
    <property type="entry name" value="P-loop_NTPase"/>
</dbReference>
<dbReference type="InterPro" id="IPR001019">
    <property type="entry name" value="Gprotein_alpha_su"/>
</dbReference>
<evidence type="ECO:0000256" key="6">
    <source>
        <dbReference type="ARBA" id="ARBA00022837"/>
    </source>
</evidence>
<accession>A0A1R3HY53</accession>
<evidence type="ECO:0000256" key="8">
    <source>
        <dbReference type="ARBA" id="ARBA00023224"/>
    </source>
</evidence>
<keyword evidence="8" id="KW-0807">Transducer</keyword>
<gene>
    <name evidence="13" type="ORF">CCACVL1_16258</name>
</gene>
<keyword evidence="3" id="KW-0547">Nucleotide-binding</keyword>
<keyword evidence="9" id="KW-0539">Nucleus</keyword>
<evidence type="ECO:0000256" key="7">
    <source>
        <dbReference type="ARBA" id="ARBA00023134"/>
    </source>
</evidence>
<evidence type="ECO:0000256" key="12">
    <source>
        <dbReference type="SAM" id="MobiDB-lite"/>
    </source>
</evidence>
<dbReference type="PRINTS" id="PR00318">
    <property type="entry name" value="GPROTEINA"/>
</dbReference>
<evidence type="ECO:0000256" key="4">
    <source>
        <dbReference type="ARBA" id="ARBA00022771"/>
    </source>
</evidence>
<feature type="binding site" evidence="11">
    <location>
        <position position="526"/>
    </location>
    <ligand>
        <name>Mg(2+)</name>
        <dbReference type="ChEBI" id="CHEBI:18420"/>
    </ligand>
</feature>
<dbReference type="GO" id="GO:0005525">
    <property type="term" value="F:GTP binding"/>
    <property type="evidence" value="ECO:0007669"/>
    <property type="project" value="UniProtKB-KW"/>
</dbReference>
<evidence type="ECO:0000256" key="3">
    <source>
        <dbReference type="ARBA" id="ARBA00022741"/>
    </source>
</evidence>
<evidence type="ECO:0000256" key="5">
    <source>
        <dbReference type="ARBA" id="ARBA00022833"/>
    </source>
</evidence>
<dbReference type="SUPFAM" id="SSF52540">
    <property type="entry name" value="P-loop containing nucleoside triphosphate hydrolases"/>
    <property type="match status" value="1"/>
</dbReference>
<dbReference type="GO" id="GO:0031683">
    <property type="term" value="F:G-protein beta/gamma-subunit complex binding"/>
    <property type="evidence" value="ECO:0007669"/>
    <property type="project" value="InterPro"/>
</dbReference>
<dbReference type="Proteomes" id="UP000188268">
    <property type="component" value="Unassembled WGS sequence"/>
</dbReference>
<comment type="similarity">
    <text evidence="10">Belongs to the G-alpha family. XLG subfamily.</text>
</comment>
<dbReference type="PROSITE" id="PS51882">
    <property type="entry name" value="G_ALPHA"/>
    <property type="match status" value="1"/>
</dbReference>
<dbReference type="CDD" id="cd00066">
    <property type="entry name" value="G-alpha"/>
    <property type="match status" value="1"/>
</dbReference>
<evidence type="ECO:0000256" key="10">
    <source>
        <dbReference type="ARBA" id="ARBA00060880"/>
    </source>
</evidence>
<dbReference type="FunFam" id="1.10.400.10:FF:000005">
    <property type="entry name" value="Extra-large guanine nucleotide-binding protein 3"/>
    <property type="match status" value="1"/>
</dbReference>
<dbReference type="Pfam" id="PF00503">
    <property type="entry name" value="G-alpha"/>
    <property type="match status" value="1"/>
</dbReference>
<dbReference type="GO" id="GO:0008270">
    <property type="term" value="F:zinc ion binding"/>
    <property type="evidence" value="ECO:0007669"/>
    <property type="project" value="UniProtKB-KW"/>
</dbReference>
<dbReference type="SUPFAM" id="SSF47895">
    <property type="entry name" value="Transducin (alpha subunit), insertion domain"/>
    <property type="match status" value="1"/>
</dbReference>
<dbReference type="Gramene" id="OMO75266">
    <property type="protein sequence ID" value="OMO75266"/>
    <property type="gene ID" value="CCACVL1_16258"/>
</dbReference>
<feature type="compositionally biased region" description="Low complexity" evidence="12">
    <location>
        <begin position="189"/>
        <end position="204"/>
    </location>
</feature>
<keyword evidence="14" id="KW-1185">Reference proteome</keyword>
<dbReference type="PANTHER" id="PTHR36486">
    <property type="entry name" value="OS01G0977800 PROTEIN"/>
    <property type="match status" value="1"/>
</dbReference>
<dbReference type="GO" id="GO:0007186">
    <property type="term" value="P:G protein-coupled receptor signaling pathway"/>
    <property type="evidence" value="ECO:0007669"/>
    <property type="project" value="InterPro"/>
</dbReference>
<dbReference type="GO" id="GO:0003924">
    <property type="term" value="F:GTPase activity"/>
    <property type="evidence" value="ECO:0007669"/>
    <property type="project" value="InterPro"/>
</dbReference>
<dbReference type="OMA" id="MLPRSAN"/>
<dbReference type="FunFam" id="3.40.50.300:FF:000692">
    <property type="entry name" value="Guanine nucleotide-binding protein subunit alpha"/>
    <property type="match status" value="1"/>
</dbReference>
<keyword evidence="7" id="KW-0342">GTP-binding</keyword>
<dbReference type="Gene3D" id="1.10.400.10">
    <property type="entry name" value="GI Alpha 1, domain 2-like"/>
    <property type="match status" value="1"/>
</dbReference>
<name>A0A1R3HY53_COCAP</name>
<dbReference type="SMART" id="SM00275">
    <property type="entry name" value="G_alpha"/>
    <property type="match status" value="1"/>
</dbReference>
<dbReference type="Gene3D" id="3.40.50.300">
    <property type="entry name" value="P-loop containing nucleotide triphosphate hydrolases"/>
    <property type="match status" value="1"/>
</dbReference>
<sequence length="921" mass="102729">MAALLRKIVSVGKATAKDDSDDDYNVEYSIAIEYHGPPINYDIPKAVPVDVEELPTAATVSSSYVLNDISLPVIQPIVKTNPVNQKLSKDKIFGSGPCSARKSVDCPAVSPGSSIQVGSLGSLAQRTNDGCRTKLCDVMGSSGNLEISEVHDSLRKSSGGSPELELADHGQEGVGLQKYMDPPGSDTTESVLSSPALSSSEVFSQKGEDGINATPCHVKRPSAVTFRDPETYDMVEDESNYSETESAYSAQPIARNGKKGSCYRCLNGNRFTEKEVCIVCNAKYCFKCVLRAMGSMPEGRKCVTCIGKKINESRRETLGKCSRMLKRLLNELEVQQAMSSERTCEANQLPPELVFVNGEPLSHDDLHVLQTCKNPPKKLKPGSYWYDQTSGFWGKEGLGPCQIITAQLNVGGRIKANASNGNGNILINNREITKRELWVLKLAGVHCEGRPSFWLSADGSYQEEGHRNTQGPIWDKAGIKLFCAILSLPVPPKTVNPAEEDTSNRVPEQQVLNKLLLVGYQKSGTSTIYKQAKILYNVSFSEDERQSIKLMIQSNLYGYLGILLEGRERFEEESLLVQRKRQIADGSCSSGNVSQIVGKTKYSIGPRLKAFSDWLLQVMVSGNLEVIFPAASREYAPFIQELWNDAAFQATYNRRHELEMLPRNATYFLERAVEISRTDYEPSDMDILYAEGISSSNGLSCMEFSFPTVERESSIDGYYQHDPSLRYQLIRVHPSSLGENCKWVEMFEDIDVVLFCVSLTDYDEFSLDSNGVLTNKMLASKQLFESIITHPTFEHKDFLLLLSKADLLEEKIEQVPLTRCEWFHDFNPVISHNHNNNNSNNRFNNTPLAQRAFHYIAVKFKRIFNGLTGRKLYVSMVTGLEPDSVDEALRYVRDILKWEETENSFINNNESSTDIEASSTS</sequence>
<keyword evidence="11" id="KW-0460">Magnesium</keyword>
<dbReference type="OrthoDB" id="5817230at2759"/>
<organism evidence="13 14">
    <name type="scientific">Corchorus capsularis</name>
    <name type="common">Jute</name>
    <dbReference type="NCBI Taxonomy" id="210143"/>
    <lineage>
        <taxon>Eukaryota</taxon>
        <taxon>Viridiplantae</taxon>
        <taxon>Streptophyta</taxon>
        <taxon>Embryophyta</taxon>
        <taxon>Tracheophyta</taxon>
        <taxon>Spermatophyta</taxon>
        <taxon>Magnoliopsida</taxon>
        <taxon>eudicotyledons</taxon>
        <taxon>Gunneridae</taxon>
        <taxon>Pentapetalae</taxon>
        <taxon>rosids</taxon>
        <taxon>malvids</taxon>
        <taxon>Malvales</taxon>
        <taxon>Malvaceae</taxon>
        <taxon>Grewioideae</taxon>
        <taxon>Apeibeae</taxon>
        <taxon>Corchorus</taxon>
    </lineage>
</organism>
<dbReference type="GO" id="GO:0005634">
    <property type="term" value="C:nucleus"/>
    <property type="evidence" value="ECO:0007669"/>
    <property type="project" value="UniProtKB-SubCell"/>
</dbReference>
<dbReference type="PANTHER" id="PTHR36486:SF4">
    <property type="entry name" value="PH DOMAIN-CONTAINING PROTEIN"/>
    <property type="match status" value="1"/>
</dbReference>
<keyword evidence="4" id="KW-0863">Zinc-finger</keyword>
<feature type="binding site" evidence="11">
    <location>
        <position position="696"/>
    </location>
    <ligand>
        <name>Mg(2+)</name>
        <dbReference type="ChEBI" id="CHEBI:18420"/>
    </ligand>
</feature>
<evidence type="ECO:0000256" key="2">
    <source>
        <dbReference type="ARBA" id="ARBA00022723"/>
    </source>
</evidence>
<evidence type="ECO:0000313" key="13">
    <source>
        <dbReference type="EMBL" id="OMO75266.1"/>
    </source>
</evidence>
<dbReference type="AlphaFoldDB" id="A0A1R3HY53"/>
<evidence type="ECO:0000313" key="14">
    <source>
        <dbReference type="Proteomes" id="UP000188268"/>
    </source>
</evidence>
<keyword evidence="6" id="KW-0106">Calcium</keyword>
<protein>
    <submittedName>
        <fullName evidence="13">Guanine nucleotide binding protein (G-protein), alpha subunit</fullName>
    </submittedName>
</protein>
<evidence type="ECO:0000256" key="11">
    <source>
        <dbReference type="PIRSR" id="PIRSR601019-2"/>
    </source>
</evidence>
<keyword evidence="2 11" id="KW-0479">Metal-binding</keyword>
<keyword evidence="5" id="KW-0862">Zinc</keyword>